<reference evidence="1" key="1">
    <citation type="submission" date="2022-08" db="EMBL/GenBank/DDBJ databases">
        <title>Novel sulphate-reducing endosymbionts in the free-living metamonad Anaeramoeba.</title>
        <authorList>
            <person name="Jerlstrom-Hultqvist J."/>
            <person name="Cepicka I."/>
            <person name="Gallot-Lavallee L."/>
            <person name="Salas-Leiva D."/>
            <person name="Curtis B.A."/>
            <person name="Zahonova K."/>
            <person name="Pipaliya S."/>
            <person name="Dacks J."/>
            <person name="Roger A.J."/>
        </authorList>
    </citation>
    <scope>NUCLEOTIDE SEQUENCE</scope>
    <source>
        <strain evidence="1">Busselton2</strain>
    </source>
</reference>
<sequence>MTTQFSDYEEKNEILLFPQGTNTKMTCGSESISQDTETDCLLLDLKKLTEGVKIGRSQKSKSCGKKKDLRKDK</sequence>
<evidence type="ECO:0000313" key="1">
    <source>
        <dbReference type="EMBL" id="KAJ3441536.1"/>
    </source>
</evidence>
<gene>
    <name evidence="1" type="ORF">M0812_13549</name>
</gene>
<organism evidence="1 2">
    <name type="scientific">Anaeramoeba flamelloides</name>
    <dbReference type="NCBI Taxonomy" id="1746091"/>
    <lineage>
        <taxon>Eukaryota</taxon>
        <taxon>Metamonada</taxon>
        <taxon>Anaeramoebidae</taxon>
        <taxon>Anaeramoeba</taxon>
    </lineage>
</organism>
<comment type="caution">
    <text evidence="1">The sequence shown here is derived from an EMBL/GenBank/DDBJ whole genome shotgun (WGS) entry which is preliminary data.</text>
</comment>
<protein>
    <submittedName>
        <fullName evidence="1">Uncharacterized protein</fullName>
    </submittedName>
</protein>
<dbReference type="EMBL" id="JANTQA010000029">
    <property type="protein sequence ID" value="KAJ3441536.1"/>
    <property type="molecule type" value="Genomic_DNA"/>
</dbReference>
<dbReference type="AlphaFoldDB" id="A0AAV7ZL38"/>
<name>A0AAV7ZL38_9EUKA</name>
<evidence type="ECO:0000313" key="2">
    <source>
        <dbReference type="Proteomes" id="UP001146793"/>
    </source>
</evidence>
<dbReference type="Proteomes" id="UP001146793">
    <property type="component" value="Unassembled WGS sequence"/>
</dbReference>
<proteinExistence type="predicted"/>
<accession>A0AAV7ZL38</accession>